<evidence type="ECO:0000313" key="1">
    <source>
        <dbReference type="EMBL" id="MEQ2311852.1"/>
    </source>
</evidence>
<protein>
    <submittedName>
        <fullName evidence="1">Uncharacterized protein</fullName>
    </submittedName>
</protein>
<sequence>MTVGVLHHRLHATSEPAAQFCTSPLGCSVSKLLYDFRSCRVLFRQEALKIWPKSDLPDGSCIYFLFGYKKLMKTSSPILKMSSKVIMSHQTNFETSGDCEGRSVS</sequence>
<accession>A0ABV1A1A1</accession>
<dbReference type="EMBL" id="JAHRIP010077616">
    <property type="protein sequence ID" value="MEQ2311852.1"/>
    <property type="molecule type" value="Genomic_DNA"/>
</dbReference>
<proteinExistence type="predicted"/>
<name>A0ABV1A1A1_9TELE</name>
<gene>
    <name evidence="1" type="ORF">AMECASPLE_024743</name>
</gene>
<keyword evidence="2" id="KW-1185">Reference proteome</keyword>
<dbReference type="Proteomes" id="UP001469553">
    <property type="component" value="Unassembled WGS sequence"/>
</dbReference>
<organism evidence="1 2">
    <name type="scientific">Ameca splendens</name>
    <dbReference type="NCBI Taxonomy" id="208324"/>
    <lineage>
        <taxon>Eukaryota</taxon>
        <taxon>Metazoa</taxon>
        <taxon>Chordata</taxon>
        <taxon>Craniata</taxon>
        <taxon>Vertebrata</taxon>
        <taxon>Euteleostomi</taxon>
        <taxon>Actinopterygii</taxon>
        <taxon>Neopterygii</taxon>
        <taxon>Teleostei</taxon>
        <taxon>Neoteleostei</taxon>
        <taxon>Acanthomorphata</taxon>
        <taxon>Ovalentaria</taxon>
        <taxon>Atherinomorphae</taxon>
        <taxon>Cyprinodontiformes</taxon>
        <taxon>Goodeidae</taxon>
        <taxon>Ameca</taxon>
    </lineage>
</organism>
<evidence type="ECO:0000313" key="2">
    <source>
        <dbReference type="Proteomes" id="UP001469553"/>
    </source>
</evidence>
<reference evidence="1 2" key="1">
    <citation type="submission" date="2021-06" db="EMBL/GenBank/DDBJ databases">
        <authorList>
            <person name="Palmer J.M."/>
        </authorList>
    </citation>
    <scope>NUCLEOTIDE SEQUENCE [LARGE SCALE GENOMIC DNA]</scope>
    <source>
        <strain evidence="1 2">AS_MEX2019</strain>
        <tissue evidence="1">Muscle</tissue>
    </source>
</reference>
<comment type="caution">
    <text evidence="1">The sequence shown here is derived from an EMBL/GenBank/DDBJ whole genome shotgun (WGS) entry which is preliminary data.</text>
</comment>